<protein>
    <submittedName>
        <fullName evidence="3">Zinc finger protein 54-like isoform X2</fullName>
    </submittedName>
</protein>
<gene>
    <name evidence="3" type="primary">LOC101844785</name>
</gene>
<organism evidence="2 3">
    <name type="scientific">Mesocricetus auratus</name>
    <name type="common">Golden hamster</name>
    <dbReference type="NCBI Taxonomy" id="10036"/>
    <lineage>
        <taxon>Eukaryota</taxon>
        <taxon>Metazoa</taxon>
        <taxon>Chordata</taxon>
        <taxon>Craniata</taxon>
        <taxon>Vertebrata</taxon>
        <taxon>Euteleostomi</taxon>
        <taxon>Mammalia</taxon>
        <taxon>Eutheria</taxon>
        <taxon>Euarchontoglires</taxon>
        <taxon>Glires</taxon>
        <taxon>Rodentia</taxon>
        <taxon>Myomorpha</taxon>
        <taxon>Muroidea</taxon>
        <taxon>Cricetidae</taxon>
        <taxon>Cricetinae</taxon>
        <taxon>Mesocricetus</taxon>
    </lineage>
</organism>
<dbReference type="CDD" id="cd07765">
    <property type="entry name" value="KRAB_A-box"/>
    <property type="match status" value="1"/>
</dbReference>
<dbReference type="PANTHER" id="PTHR23232:SF150">
    <property type="entry name" value="ZINC FINGER PROTEIN 993-RELATED"/>
    <property type="match status" value="1"/>
</dbReference>
<dbReference type="RefSeq" id="XP_040589843.1">
    <property type="nucleotide sequence ID" value="XM_040733909.1"/>
</dbReference>
<evidence type="ECO:0000313" key="3">
    <source>
        <dbReference type="RefSeq" id="XP_040589843.1"/>
    </source>
</evidence>
<dbReference type="Gene3D" id="6.10.140.140">
    <property type="match status" value="1"/>
</dbReference>
<dbReference type="InterPro" id="IPR050169">
    <property type="entry name" value="Krueppel_C2H2_ZnF"/>
</dbReference>
<keyword evidence="2" id="KW-1185">Reference proteome</keyword>
<dbReference type="SUPFAM" id="SSF109640">
    <property type="entry name" value="KRAB domain (Kruppel-associated box)"/>
    <property type="match status" value="1"/>
</dbReference>
<reference evidence="3" key="1">
    <citation type="submission" date="2025-08" db="UniProtKB">
        <authorList>
            <consortium name="RefSeq"/>
        </authorList>
    </citation>
    <scope>IDENTIFICATION</scope>
    <source>
        <tissue evidence="3">Liver</tissue>
    </source>
</reference>
<dbReference type="InterPro" id="IPR001909">
    <property type="entry name" value="KRAB"/>
</dbReference>
<evidence type="ECO:0000259" key="1">
    <source>
        <dbReference type="PROSITE" id="PS50805"/>
    </source>
</evidence>
<name>A0ABM2WN26_MESAU</name>
<evidence type="ECO:0000313" key="2">
    <source>
        <dbReference type="Proteomes" id="UP000886700"/>
    </source>
</evidence>
<accession>A0ABM2WN26</accession>
<sequence>MLQNYSSLVSGPASHLSIPLFLKDKLKEEKQKEMAASPGNLSQVLLTFRDVTVDFSQEEWQCLDSAQRTLYIDVMLENYNNLLYRTIAYVILSITM</sequence>
<dbReference type="InterPro" id="IPR036051">
    <property type="entry name" value="KRAB_dom_sf"/>
</dbReference>
<dbReference type="GeneID" id="101844785"/>
<dbReference type="PANTHER" id="PTHR23232">
    <property type="entry name" value="KRAB DOMAIN C2H2 ZINC FINGER"/>
    <property type="match status" value="1"/>
</dbReference>
<dbReference type="SMART" id="SM00349">
    <property type="entry name" value="KRAB"/>
    <property type="match status" value="1"/>
</dbReference>
<dbReference type="Pfam" id="PF01352">
    <property type="entry name" value="KRAB"/>
    <property type="match status" value="1"/>
</dbReference>
<dbReference type="Proteomes" id="UP000886700">
    <property type="component" value="Unplaced"/>
</dbReference>
<proteinExistence type="predicted"/>
<dbReference type="PROSITE" id="PS50805">
    <property type="entry name" value="KRAB"/>
    <property type="match status" value="1"/>
</dbReference>
<feature type="domain" description="KRAB" evidence="1">
    <location>
        <begin position="46"/>
        <end position="96"/>
    </location>
</feature>